<evidence type="ECO:0000313" key="2">
    <source>
        <dbReference type="EMBL" id="ELQ40198.1"/>
    </source>
</evidence>
<gene>
    <name evidence="2" type="ORF">OOU_Y34scaffold00458g26</name>
</gene>
<reference evidence="2" key="1">
    <citation type="journal article" date="2012" name="PLoS Genet.">
        <title>Comparative analysis of the genomes of two field isolates of the rice blast fungus Magnaporthe oryzae.</title>
        <authorList>
            <person name="Xue M."/>
            <person name="Yang J."/>
            <person name="Li Z."/>
            <person name="Hu S."/>
            <person name="Yao N."/>
            <person name="Dean R.A."/>
            <person name="Zhao W."/>
            <person name="Shen M."/>
            <person name="Zhang H."/>
            <person name="Li C."/>
            <person name="Liu L."/>
            <person name="Cao L."/>
            <person name="Xu X."/>
            <person name="Xing Y."/>
            <person name="Hsiang T."/>
            <person name="Zhang Z."/>
            <person name="Xu J.R."/>
            <person name="Peng Y.L."/>
        </authorList>
    </citation>
    <scope>NUCLEOTIDE SEQUENCE</scope>
    <source>
        <strain evidence="2">Y34</strain>
    </source>
</reference>
<name>A0AA97P1D4_PYRO3</name>
<dbReference type="Pfam" id="PF06500">
    <property type="entry name" value="FrsA-like"/>
    <property type="match status" value="1"/>
</dbReference>
<dbReference type="EMBL" id="JH793939">
    <property type="protein sequence ID" value="ELQ40198.1"/>
    <property type="molecule type" value="Genomic_DNA"/>
</dbReference>
<protein>
    <submittedName>
        <fullName evidence="2">Pigment biosynthesis protein Ayg1</fullName>
    </submittedName>
</protein>
<keyword evidence="1" id="KW-0378">Hydrolase</keyword>
<dbReference type="PANTHER" id="PTHR22946:SF12">
    <property type="entry name" value="CONIDIAL PIGMENT BIOSYNTHESIS PROTEIN AYG1 (AFU_ORTHOLOGUE AFUA_2G17550)"/>
    <property type="match status" value="1"/>
</dbReference>
<dbReference type="InterPro" id="IPR050261">
    <property type="entry name" value="FrsA_esterase"/>
</dbReference>
<dbReference type="PANTHER" id="PTHR22946">
    <property type="entry name" value="DIENELACTONE HYDROLASE DOMAIN-CONTAINING PROTEIN-RELATED"/>
    <property type="match status" value="1"/>
</dbReference>
<evidence type="ECO:0000256" key="1">
    <source>
        <dbReference type="ARBA" id="ARBA00022801"/>
    </source>
</evidence>
<dbReference type="SUPFAM" id="SSF53474">
    <property type="entry name" value="alpha/beta-Hydrolases"/>
    <property type="match status" value="1"/>
</dbReference>
<dbReference type="GO" id="GO:0016787">
    <property type="term" value="F:hydrolase activity"/>
    <property type="evidence" value="ECO:0007669"/>
    <property type="project" value="UniProtKB-KW"/>
</dbReference>
<dbReference type="InterPro" id="IPR010520">
    <property type="entry name" value="FrsA-like"/>
</dbReference>
<sequence length="501" mass="56906">MLVGSINVPYKFLPKEHYQHAVLSRLLISLLKLEVRNKKFGDKNPHIRAFRRTKVVPILDENNTRTGQYRKHRVLNLRRKNMSPHKLMETDNAQPTKGRHWIMGAEAFERRMPHHDGIKALWETKWKFPCTKSLYPFHDGKYEDFEPIFTHLIANDINDGTSPEYTRAFFPIAEALVARADAATAGSAEATELYLRACAVYRIARFPYITAYPRVNCPVKWEAWEAQKAAYLRCGRAWAEPVQEAMVAHTHRKGNDRDSIPVYVRVPKTTAESGGPCPAVILMTGLDGYRPDNTVRCDEFLARGWGVVVVEIPGTADCPADSADPESPDRLWSSLLDWMTALKVFDMRRILVWGLSSGGYYAIRIAHTHKDRLVGSIAQGAGCHYFYDRDWLEKADGHEYPFKLTPAMAMKHGYESVEECKEGVQKKFSLLETGIINMPSTRLLLVNGTLDGLMPIEDSMMLFEYGSPKEARFFTDALHMGYPLANGAVYPWMESVMASVQ</sequence>
<dbReference type="Gene3D" id="3.40.50.1820">
    <property type="entry name" value="alpha/beta hydrolase"/>
    <property type="match status" value="1"/>
</dbReference>
<dbReference type="AlphaFoldDB" id="A0AA97P1D4"/>
<organism evidence="2">
    <name type="scientific">Pyricularia oryzae (strain Y34)</name>
    <name type="common">Rice blast fungus</name>
    <name type="synonym">Magnaporthe oryzae</name>
    <dbReference type="NCBI Taxonomy" id="1143189"/>
    <lineage>
        <taxon>Eukaryota</taxon>
        <taxon>Fungi</taxon>
        <taxon>Dikarya</taxon>
        <taxon>Ascomycota</taxon>
        <taxon>Pezizomycotina</taxon>
        <taxon>Sordariomycetes</taxon>
        <taxon>Sordariomycetidae</taxon>
        <taxon>Magnaporthales</taxon>
        <taxon>Pyriculariaceae</taxon>
        <taxon>Pyricularia</taxon>
    </lineage>
</organism>
<proteinExistence type="predicted"/>
<dbReference type="InterPro" id="IPR029058">
    <property type="entry name" value="AB_hydrolase_fold"/>
</dbReference>
<dbReference type="Proteomes" id="UP000011086">
    <property type="component" value="Unassembled WGS sequence"/>
</dbReference>
<dbReference type="FunFam" id="3.40.50.1820:FF:000145">
    <property type="entry name" value="Pigment biosynthesis protein"/>
    <property type="match status" value="1"/>
</dbReference>
<accession>A0AA97P1D4</accession>